<dbReference type="SUPFAM" id="SSF56112">
    <property type="entry name" value="Protein kinase-like (PK-like)"/>
    <property type="match status" value="1"/>
</dbReference>
<accession>A0A2K0TN96</accession>
<sequence length="352" mass="39496">MEDIVDDTPFWSVLKLTFSDQSTDSEFVFTCRQRRFIVRLAVENLAASPQLREKYLFLLDVAEHVELDGYTVDDLYDWVAEPMLPIFRQLSPRNHIGSTLDDFLFPETQVYEVLADGDKMVAIQQQEAEDIPKVFGVSFPEHTEFTPWPVFAPSEIRTSNEQIGAGPSHAPRKVFLNDGTAAYLKLIPPGDDSILLHEIETYRQIHAARLDKGLRISRLIGLVGSRETQDVALHGQDVTVTIYGLLLTYIDCGHKTLLCAVKPETPEHLRAQWATQFGHALAQLHAAGLVWGDAKPDNVLVDRHGDAWIIDFGGEYTEGWVERGVAGTREGDVQALGRITEFIRTAKEPTSI</sequence>
<gene>
    <name evidence="2" type="ORF">THARTR1_10511</name>
</gene>
<dbReference type="Proteomes" id="UP000236290">
    <property type="component" value="Unassembled WGS sequence"/>
</dbReference>
<comment type="caution">
    <text evidence="2">The sequence shown here is derived from an EMBL/GenBank/DDBJ whole genome shotgun (WGS) entry which is preliminary data.</text>
</comment>
<dbReference type="GO" id="GO:0005524">
    <property type="term" value="F:ATP binding"/>
    <property type="evidence" value="ECO:0007669"/>
    <property type="project" value="InterPro"/>
</dbReference>
<dbReference type="Gene3D" id="1.10.510.10">
    <property type="entry name" value="Transferase(Phosphotransferase) domain 1"/>
    <property type="match status" value="1"/>
</dbReference>
<evidence type="ECO:0000313" key="2">
    <source>
        <dbReference type="EMBL" id="PNP47006.1"/>
    </source>
</evidence>
<dbReference type="InterPro" id="IPR000719">
    <property type="entry name" value="Prot_kinase_dom"/>
</dbReference>
<dbReference type="EMBL" id="MTYI01000264">
    <property type="protein sequence ID" value="PNP47006.1"/>
    <property type="molecule type" value="Genomic_DNA"/>
</dbReference>
<dbReference type="OrthoDB" id="4062651at2759"/>
<reference evidence="2 3" key="1">
    <citation type="submission" date="2017-02" db="EMBL/GenBank/DDBJ databases">
        <title>Genomes of Trichoderma spp. with biocontrol activity.</title>
        <authorList>
            <person name="Gardiner D."/>
            <person name="Kazan K."/>
            <person name="Vos C."/>
            <person name="Harvey P."/>
        </authorList>
    </citation>
    <scope>NUCLEOTIDE SEQUENCE [LARGE SCALE GENOMIC DNA]</scope>
    <source>
        <strain evidence="2 3">Tr1</strain>
    </source>
</reference>
<evidence type="ECO:0000313" key="3">
    <source>
        <dbReference type="Proteomes" id="UP000236290"/>
    </source>
</evidence>
<dbReference type="InterPro" id="IPR011009">
    <property type="entry name" value="Kinase-like_dom_sf"/>
</dbReference>
<organism evidence="2 3">
    <name type="scientific">Trichoderma harzianum</name>
    <name type="common">Hypocrea lixii</name>
    <dbReference type="NCBI Taxonomy" id="5544"/>
    <lineage>
        <taxon>Eukaryota</taxon>
        <taxon>Fungi</taxon>
        <taxon>Dikarya</taxon>
        <taxon>Ascomycota</taxon>
        <taxon>Pezizomycotina</taxon>
        <taxon>Sordariomycetes</taxon>
        <taxon>Hypocreomycetidae</taxon>
        <taxon>Hypocreales</taxon>
        <taxon>Hypocreaceae</taxon>
        <taxon>Trichoderma</taxon>
    </lineage>
</organism>
<feature type="domain" description="Protein kinase" evidence="1">
    <location>
        <begin position="157"/>
        <end position="352"/>
    </location>
</feature>
<proteinExistence type="predicted"/>
<dbReference type="AlphaFoldDB" id="A0A2K0TN96"/>
<name>A0A2K0TN96_TRIHA</name>
<protein>
    <recommendedName>
        <fullName evidence="1">Protein kinase domain-containing protein</fullName>
    </recommendedName>
</protein>
<dbReference type="PROSITE" id="PS50011">
    <property type="entry name" value="PROTEIN_KINASE_DOM"/>
    <property type="match status" value="1"/>
</dbReference>
<dbReference type="GO" id="GO:0004672">
    <property type="term" value="F:protein kinase activity"/>
    <property type="evidence" value="ECO:0007669"/>
    <property type="project" value="InterPro"/>
</dbReference>
<evidence type="ECO:0000259" key="1">
    <source>
        <dbReference type="PROSITE" id="PS50011"/>
    </source>
</evidence>